<keyword evidence="2" id="KW-0645">Protease</keyword>
<comment type="caution">
    <text evidence="8">The sequence shown here is derived from an EMBL/GenBank/DDBJ whole genome shotgun (WGS) entry which is preliminary data.</text>
</comment>
<evidence type="ECO:0000313" key="9">
    <source>
        <dbReference type="Proteomes" id="UP000490980"/>
    </source>
</evidence>
<dbReference type="PROSITE" id="PS00131">
    <property type="entry name" value="CARBOXYPEPT_SER_SER"/>
    <property type="match status" value="1"/>
</dbReference>
<dbReference type="InterPro" id="IPR001563">
    <property type="entry name" value="Peptidase_S10"/>
</dbReference>
<feature type="chain" id="PRO_5030903335" evidence="7">
    <location>
        <begin position="42"/>
        <end position="519"/>
    </location>
</feature>
<proteinExistence type="predicted"/>
<dbReference type="SUPFAM" id="SSF53474">
    <property type="entry name" value="alpha/beta-Hydrolases"/>
    <property type="match status" value="1"/>
</dbReference>
<dbReference type="InterPro" id="IPR018202">
    <property type="entry name" value="Ser_caboxypep_ser_AS"/>
</dbReference>
<dbReference type="InterPro" id="IPR029058">
    <property type="entry name" value="AB_hydrolase_fold"/>
</dbReference>
<dbReference type="RefSeq" id="WP_166950905.1">
    <property type="nucleotide sequence ID" value="NZ_JAARLZ010000011.1"/>
</dbReference>
<evidence type="ECO:0000256" key="1">
    <source>
        <dbReference type="ARBA" id="ARBA00022645"/>
    </source>
</evidence>
<feature type="region of interest" description="Disordered" evidence="6">
    <location>
        <begin position="43"/>
        <end position="65"/>
    </location>
</feature>
<feature type="signal peptide" evidence="7">
    <location>
        <begin position="1"/>
        <end position="41"/>
    </location>
</feature>
<feature type="compositionally biased region" description="Basic and acidic residues" evidence="6">
    <location>
        <begin position="43"/>
        <end position="58"/>
    </location>
</feature>
<keyword evidence="1" id="KW-0121">Carboxypeptidase</keyword>
<evidence type="ECO:0000313" key="8">
    <source>
        <dbReference type="EMBL" id="NII08291.1"/>
    </source>
</evidence>
<organism evidence="8 9">
    <name type="scientific">Luteibacter anthropi</name>
    <dbReference type="NCBI Taxonomy" id="564369"/>
    <lineage>
        <taxon>Bacteria</taxon>
        <taxon>Pseudomonadati</taxon>
        <taxon>Pseudomonadota</taxon>
        <taxon>Gammaproteobacteria</taxon>
        <taxon>Lysobacterales</taxon>
        <taxon>Rhodanobacteraceae</taxon>
        <taxon>Luteibacter</taxon>
    </lineage>
</organism>
<keyword evidence="5" id="KW-0325">Glycoprotein</keyword>
<dbReference type="GO" id="GO:0006508">
    <property type="term" value="P:proteolysis"/>
    <property type="evidence" value="ECO:0007669"/>
    <property type="project" value="UniProtKB-KW"/>
</dbReference>
<dbReference type="PANTHER" id="PTHR11802">
    <property type="entry name" value="SERINE PROTEASE FAMILY S10 SERINE CARBOXYPEPTIDASE"/>
    <property type="match status" value="1"/>
</dbReference>
<evidence type="ECO:0000256" key="7">
    <source>
        <dbReference type="SAM" id="SignalP"/>
    </source>
</evidence>
<keyword evidence="4" id="KW-0378">Hydrolase</keyword>
<dbReference type="Pfam" id="PF00450">
    <property type="entry name" value="Peptidase_S10"/>
    <property type="match status" value="1"/>
</dbReference>
<sequence>MTYPISPSPDARVSYFSGRQRLRWFTILCSAALLASPHVFADDKKPDASAHEDKKPEQDLPPLPADKTIRQSVNVDGHSLSYEATVGTIVVRNDKGKKIAEVVYTAYVVPHKGPGRPVTFAFNGGPGASSVYLNMGAIGPKRVQFGMDGNAPSDAAVTKDNPATWLDMTDLVFIDPVGTGFSRSLEDDDATKKDFYATETDIKYLSRVVYDWLVKNGRLRDPKYVVGESYGGYRAPRIAYTLQTSMGVGVNGLVMVSPYIDPAAIGDGDSLSPLPWMINLPSMAAGHFEEQGRFSPQAVQEVENYVRKDFVVDFLAGRSDPGAVGRMVQKVAGYTGLDPALVAKLDGRVDIGTFLREGHRADKKIGSVYDSNVTAWDPFPGSAHRQSGDPILEAIIAPATSAMVDFITREVGWKADAHYEALSDKVNEAWDRGSPDDKPVADLRKAIANDPNMHVLIAHGYNDLSCPFFASRMILDQMPAFGQAERVKLAIYPGGHMFYGRPDSNRAFKADVRAMFGNK</sequence>
<keyword evidence="9" id="KW-1185">Reference proteome</keyword>
<accession>A0A7X5UD37</accession>
<evidence type="ECO:0000256" key="5">
    <source>
        <dbReference type="ARBA" id="ARBA00023180"/>
    </source>
</evidence>
<name>A0A7X5UD37_9GAMM</name>
<gene>
    <name evidence="8" type="ORF">HBF25_18045</name>
</gene>
<dbReference type="Gene3D" id="3.40.50.1820">
    <property type="entry name" value="alpha/beta hydrolase"/>
    <property type="match status" value="1"/>
</dbReference>
<dbReference type="GO" id="GO:0004185">
    <property type="term" value="F:serine-type carboxypeptidase activity"/>
    <property type="evidence" value="ECO:0007669"/>
    <property type="project" value="InterPro"/>
</dbReference>
<evidence type="ECO:0000256" key="4">
    <source>
        <dbReference type="ARBA" id="ARBA00022801"/>
    </source>
</evidence>
<protein>
    <submittedName>
        <fullName evidence="8">Peptidase S10</fullName>
    </submittedName>
</protein>
<evidence type="ECO:0000256" key="3">
    <source>
        <dbReference type="ARBA" id="ARBA00022729"/>
    </source>
</evidence>
<dbReference type="Proteomes" id="UP000490980">
    <property type="component" value="Unassembled WGS sequence"/>
</dbReference>
<evidence type="ECO:0000256" key="6">
    <source>
        <dbReference type="SAM" id="MobiDB-lite"/>
    </source>
</evidence>
<evidence type="ECO:0000256" key="2">
    <source>
        <dbReference type="ARBA" id="ARBA00022670"/>
    </source>
</evidence>
<dbReference type="AlphaFoldDB" id="A0A7X5UD37"/>
<reference evidence="8 9" key="1">
    <citation type="submission" date="2020-03" db="EMBL/GenBank/DDBJ databases">
        <authorList>
            <person name="Lai Q."/>
        </authorList>
    </citation>
    <scope>NUCLEOTIDE SEQUENCE [LARGE SCALE GENOMIC DNA]</scope>
    <source>
        <strain evidence="8 9">CCUG 25036</strain>
    </source>
</reference>
<dbReference type="EMBL" id="JAARLZ010000011">
    <property type="protein sequence ID" value="NII08291.1"/>
    <property type="molecule type" value="Genomic_DNA"/>
</dbReference>
<dbReference type="PANTHER" id="PTHR11802:SF3">
    <property type="entry name" value="RETINOID-INDUCIBLE SERINE CARBOXYPEPTIDASE"/>
    <property type="match status" value="1"/>
</dbReference>
<keyword evidence="3 7" id="KW-0732">Signal</keyword>